<protein>
    <submittedName>
        <fullName evidence="1">Uncharacterized protein</fullName>
    </submittedName>
</protein>
<evidence type="ECO:0000313" key="2">
    <source>
        <dbReference type="Proteomes" id="UP000282469"/>
    </source>
</evidence>
<organism evidence="1 2">
    <name type="scientific">Glossina hytrovirus (isolate Glossina pallidipes/Ethiopia/Seibersdorf/-)</name>
    <name type="common">GHV</name>
    <dbReference type="NCBI Taxonomy" id="379529"/>
    <lineage>
        <taxon>Viruses</taxon>
        <taxon>Viruses incertae sedis</taxon>
        <taxon>Naldaviricetes</taxon>
        <taxon>Lefavirales</taxon>
        <taxon>Hytrosaviridae</taxon>
        <taxon>Glossinavirus</taxon>
        <taxon>Glossinavirus glopallidipedis</taxon>
    </lineage>
</organism>
<sequence length="66" mass="7598">MDESNNTDDESKIACMKAVYDVIGWNINPTIDNYNDRSTLVEETILLMRAFGYNSSEDNNFVENKE</sequence>
<reference evidence="1 2" key="1">
    <citation type="journal article" date="2016" name="J. Gen. Virol.">
        <title>Comprehensive annotation of Glossina pallidipes salivary gland hypertrophy virus from Ethiopian tsetse flies: a proteogenomics approach.</title>
        <authorList>
            <person name="Abd-Alla A.M."/>
            <person name="Kariithi H.M."/>
            <person name="Cousserans F."/>
            <person name="Parker N.J."/>
            <person name="Ince I.A."/>
            <person name="Scully E.D."/>
            <person name="Boeren S."/>
            <person name="Geib S.M."/>
            <person name="Mekonnen S."/>
            <person name="Vlak J.M."/>
            <person name="Parker A.G."/>
            <person name="Vreysen M.J."/>
            <person name="Bergoin M."/>
        </authorList>
    </citation>
    <scope>NUCLEOTIDE SEQUENCE [LARGE SCALE GENOMIC DNA]</scope>
    <source>
        <strain evidence="1 2">Ethiopian</strain>
    </source>
</reference>
<dbReference type="Proteomes" id="UP000282469">
    <property type="component" value="Segment"/>
</dbReference>
<accession>A0A0Y0G7C6</accession>
<proteinExistence type="predicted"/>
<dbReference type="EMBL" id="KU050077">
    <property type="protein sequence ID" value="AMB48664.1"/>
    <property type="molecule type" value="Genomic_DNA"/>
</dbReference>
<organismHost>
    <name type="scientific">Glossina</name>
    <name type="common">tsetse flies</name>
    <dbReference type="NCBI Taxonomy" id="7393"/>
</organismHost>
<name>A0A0Y0G7C6_GHVS</name>
<evidence type="ECO:0000313" key="1">
    <source>
        <dbReference type="EMBL" id="AMB48664.1"/>
    </source>
</evidence>
<gene>
    <name evidence="1" type="ORF">GpSGHVEth060</name>
</gene>